<accession>A0A447I806</accession>
<feature type="transmembrane region" description="Helical" evidence="1">
    <location>
        <begin position="20"/>
        <end position="46"/>
    </location>
</feature>
<feature type="transmembrane region" description="Helical" evidence="1">
    <location>
        <begin position="72"/>
        <end position="90"/>
    </location>
</feature>
<evidence type="ECO:0000313" key="2">
    <source>
        <dbReference type="EMBL" id="VDS03543.1"/>
    </source>
</evidence>
<proteinExistence type="predicted"/>
<reference evidence="2 3" key="1">
    <citation type="submission" date="2018-12" db="EMBL/GenBank/DDBJ databases">
        <authorList>
            <person name="Criscuolo A."/>
        </authorList>
    </citation>
    <scope>NUCLEOTIDE SEQUENCE [LARGE SCALE GENOMIC DNA]</scope>
    <source>
        <strain evidence="2">ACIP1116281</strain>
    </source>
</reference>
<feature type="transmembrane region" description="Helical" evidence="1">
    <location>
        <begin position="155"/>
        <end position="174"/>
    </location>
</feature>
<keyword evidence="3" id="KW-1185">Reference proteome</keyword>
<feature type="transmembrane region" description="Helical" evidence="1">
    <location>
        <begin position="116"/>
        <end position="143"/>
    </location>
</feature>
<protein>
    <recommendedName>
        <fullName evidence="4">DUF2975 domain-containing protein</fullName>
    </recommendedName>
</protein>
<keyword evidence="1" id="KW-1133">Transmembrane helix</keyword>
<dbReference type="Proteomes" id="UP000268844">
    <property type="component" value="Unassembled WGS sequence"/>
</dbReference>
<name>A0A447I806_9HYPH</name>
<gene>
    <name evidence="2" type="ORF">DEVEQU_00667</name>
</gene>
<sequence>MTYPAFQETGQVPVEPRMALLFNGLGVAGVALAALLPITTVCYWLLIDPDSVRKMTALGPELLPDITLPQRLAAALVALLSVLPLAWGMARLRTCLVSFAAGRPFASEGIAGLRDFALGGLIAALAQAIGQTAMSLVLTWTAAPGHKQVSIQLDSNTMLLALFAGTIAALAWALEKAAAIAEENRQFI</sequence>
<keyword evidence="1" id="KW-0472">Membrane</keyword>
<dbReference type="AlphaFoldDB" id="A0A447I806"/>
<evidence type="ECO:0000313" key="3">
    <source>
        <dbReference type="Proteomes" id="UP000268844"/>
    </source>
</evidence>
<evidence type="ECO:0000256" key="1">
    <source>
        <dbReference type="SAM" id="Phobius"/>
    </source>
</evidence>
<organism evidence="2 3">
    <name type="scientific">Devosia equisanguinis</name>
    <dbReference type="NCBI Taxonomy" id="2490941"/>
    <lineage>
        <taxon>Bacteria</taxon>
        <taxon>Pseudomonadati</taxon>
        <taxon>Pseudomonadota</taxon>
        <taxon>Alphaproteobacteria</taxon>
        <taxon>Hyphomicrobiales</taxon>
        <taxon>Devosiaceae</taxon>
        <taxon>Devosia</taxon>
    </lineage>
</organism>
<dbReference type="RefSeq" id="WP_164550216.1">
    <property type="nucleotide sequence ID" value="NZ_UZWD01000009.1"/>
</dbReference>
<keyword evidence="1" id="KW-0812">Transmembrane</keyword>
<evidence type="ECO:0008006" key="4">
    <source>
        <dbReference type="Google" id="ProtNLM"/>
    </source>
</evidence>
<dbReference type="EMBL" id="UZWD01000009">
    <property type="protein sequence ID" value="VDS03543.1"/>
    <property type="molecule type" value="Genomic_DNA"/>
</dbReference>